<evidence type="ECO:0000256" key="8">
    <source>
        <dbReference type="ARBA" id="ARBA00023242"/>
    </source>
</evidence>
<name>A0A9W6SWC4_CANBO</name>
<evidence type="ECO:0000256" key="5">
    <source>
        <dbReference type="ARBA" id="ARBA00022618"/>
    </source>
</evidence>
<accession>A0A9W6SWC4</accession>
<dbReference type="PIRSF" id="PIRSF017127">
    <property type="entry name" value="Condensin_D2"/>
    <property type="match status" value="1"/>
</dbReference>
<dbReference type="InterPro" id="IPR007673">
    <property type="entry name" value="Condensin_cplx_su1"/>
</dbReference>
<dbReference type="Proteomes" id="UP001165120">
    <property type="component" value="Unassembled WGS sequence"/>
</dbReference>
<dbReference type="InterPro" id="IPR026971">
    <property type="entry name" value="CND1/NCAPD3"/>
</dbReference>
<evidence type="ECO:0000256" key="11">
    <source>
        <dbReference type="SAM" id="MobiDB-lite"/>
    </source>
</evidence>
<evidence type="ECO:0000256" key="1">
    <source>
        <dbReference type="ARBA" id="ARBA00004123"/>
    </source>
</evidence>
<dbReference type="GO" id="GO:0000796">
    <property type="term" value="C:condensin complex"/>
    <property type="evidence" value="ECO:0007669"/>
    <property type="project" value="TreeGrafter"/>
</dbReference>
<dbReference type="Pfam" id="PF12717">
    <property type="entry name" value="Cnd1"/>
    <property type="match status" value="1"/>
</dbReference>
<keyword evidence="5 10" id="KW-0132">Cell division</keyword>
<feature type="domain" description="Condensin complex subunit 1 N-terminal" evidence="13">
    <location>
        <begin position="68"/>
        <end position="224"/>
    </location>
</feature>
<dbReference type="GO" id="GO:0042393">
    <property type="term" value="F:histone binding"/>
    <property type="evidence" value="ECO:0007669"/>
    <property type="project" value="TreeGrafter"/>
</dbReference>
<feature type="compositionally biased region" description="Basic and acidic residues" evidence="11">
    <location>
        <begin position="468"/>
        <end position="478"/>
    </location>
</feature>
<dbReference type="GO" id="GO:0000779">
    <property type="term" value="C:condensed chromosome, centromeric region"/>
    <property type="evidence" value="ECO:0007669"/>
    <property type="project" value="TreeGrafter"/>
</dbReference>
<evidence type="ECO:0000256" key="4">
    <source>
        <dbReference type="ARBA" id="ARBA00022454"/>
    </source>
</evidence>
<proteinExistence type="inferred from homology"/>
<comment type="caution">
    <text evidence="14">The sequence shown here is derived from an EMBL/GenBank/DDBJ whole genome shotgun (WGS) entry which is preliminary data.</text>
</comment>
<evidence type="ECO:0000256" key="9">
    <source>
        <dbReference type="ARBA" id="ARBA00023306"/>
    </source>
</evidence>
<evidence type="ECO:0000259" key="12">
    <source>
        <dbReference type="Pfam" id="PF12717"/>
    </source>
</evidence>
<comment type="subcellular location">
    <subcellularLocation>
        <location evidence="2">Chromosome</location>
    </subcellularLocation>
    <subcellularLocation>
        <location evidence="1">Nucleus</location>
    </subcellularLocation>
</comment>
<evidence type="ECO:0000256" key="2">
    <source>
        <dbReference type="ARBA" id="ARBA00004286"/>
    </source>
</evidence>
<keyword evidence="6 10" id="KW-0498">Mitosis</keyword>
<keyword evidence="4" id="KW-0158">Chromosome</keyword>
<feature type="region of interest" description="Disordered" evidence="11">
    <location>
        <begin position="454"/>
        <end position="513"/>
    </location>
</feature>
<feature type="compositionally biased region" description="Acidic residues" evidence="11">
    <location>
        <begin position="479"/>
        <end position="490"/>
    </location>
</feature>
<dbReference type="Pfam" id="PF12922">
    <property type="entry name" value="Cnd1_N"/>
    <property type="match status" value="1"/>
</dbReference>
<dbReference type="GO" id="GO:0010032">
    <property type="term" value="P:meiotic chromosome condensation"/>
    <property type="evidence" value="ECO:0007669"/>
    <property type="project" value="TreeGrafter"/>
</dbReference>
<evidence type="ECO:0000313" key="15">
    <source>
        <dbReference type="Proteomes" id="UP001165120"/>
    </source>
</evidence>
<evidence type="ECO:0000256" key="10">
    <source>
        <dbReference type="PIRNR" id="PIRNR017127"/>
    </source>
</evidence>
<keyword evidence="9 10" id="KW-0131">Cell cycle</keyword>
<evidence type="ECO:0000313" key="14">
    <source>
        <dbReference type="EMBL" id="GME68383.1"/>
    </source>
</evidence>
<feature type="domain" description="Condensin complex subunit 1 C-terminal" evidence="12">
    <location>
        <begin position="968"/>
        <end position="1127"/>
    </location>
</feature>
<dbReference type="InterPro" id="IPR024324">
    <property type="entry name" value="Condensin_cplx_su1_N"/>
</dbReference>
<dbReference type="InterPro" id="IPR016024">
    <property type="entry name" value="ARM-type_fold"/>
</dbReference>
<dbReference type="SUPFAM" id="SSF48371">
    <property type="entry name" value="ARM repeat"/>
    <property type="match status" value="1"/>
</dbReference>
<keyword evidence="8" id="KW-0539">Nucleus</keyword>
<dbReference type="GO" id="GO:0051301">
    <property type="term" value="P:cell division"/>
    <property type="evidence" value="ECO:0007669"/>
    <property type="project" value="UniProtKB-KW"/>
</dbReference>
<comment type="function">
    <text evidence="10">Regulatory subunit of the condensin complex, a complex required for conversion of interphase chromatin into mitotic-like condense chromosomes. The condensin complex probably introduces positive supercoils into relaxed DNA in the presence of type I topoisomerases and converts nicked DNA into positive knotted forms in the presence of type II topoisomerases.</text>
</comment>
<reference evidence="14" key="1">
    <citation type="submission" date="2023-04" db="EMBL/GenBank/DDBJ databases">
        <title>Candida boidinii NBRC 10035.</title>
        <authorList>
            <person name="Ichikawa N."/>
            <person name="Sato H."/>
            <person name="Tonouchi N."/>
        </authorList>
    </citation>
    <scope>NUCLEOTIDE SEQUENCE</scope>
    <source>
        <strain evidence="14">NBRC 10035</strain>
    </source>
</reference>
<evidence type="ECO:0000256" key="6">
    <source>
        <dbReference type="ARBA" id="ARBA00022776"/>
    </source>
</evidence>
<comment type="similarity">
    <text evidence="3 10">Belongs to the CND1 (condensin subunit 1) family.</text>
</comment>
<dbReference type="InterPro" id="IPR032682">
    <property type="entry name" value="Cnd1_C"/>
</dbReference>
<gene>
    <name evidence="14" type="ORF">Cboi02_000161800</name>
</gene>
<sequence length="1151" mass="130040">MDFDFSVTESLAAFKDADKHSFNVENAENLLSQVTEELALRTESIGQFVIFDPLETLALGYLKLPVNLQYQLCYLISSSLKHQAENTNVILESGDVEQFVLYKKLLELYGYLAHCILTLTAMDESIASASKSRGSSLTNQQKKHIKNANSQIADGLEAITVVLKLSLSRLFQTTPERNTFVGLFTSAVFSVLENEDRAKELSIKMYSFKVLSMAVKFHGQASSVENSILQHLTYFQHLASTMAELLETLSTHYDYTQLTDEVLREVSQREFSDSDANGPKSISSFLIRLSELIPRVVMKHMSLVQQLLDNNSFTLRCAVVEVVGNIITDLAKSQEELDQQKSQAEGFIELLEERFMDINPFVRSRAIQALNKLTEKDVKFVSRRLIWTQLAVRHLEDRAGIVRRNAVKLLGSLILSHPYDVMHGDRLQLSLWLKRLNDAEAKLKELQPVMPTEENLLNSLIGPPPVPKHADKEMKDGENESEEESDDDEEDKQKENDNVEKETNNPGQPQYKLPTEEEAALIAKVELTVQYYKDAVHFIQSIHKAVTIACDLLYSKTKNEVIDMMNFFVLCDAYGIENATVGIRRMLHLVWMKGNNEEGNAIVTKLIESYTSLYLSAPESLPAIQQASYKASNLIKLTYTSSVSDLASIEKLLCEIYLMSKDEKEPKYIIDDVVVKVLWQFYSKNDISRRQRRGAIIVLGMLAAADHQVSLSGLDLLLNIGLDVSTKDWILMRYSCIALRRIVPSSKMNVEGVSFKISKEKEALESLTQVLTLYTPEGEWFGMAEEALNAVYTIASHPDSIASNILKIKSKEVFSTTGKDESVHSLSQLIFLVGHIALKTIIHLEKCEAEFKKKKMAAEAKINSNKDKSEQEKNTELEMIGGTNEDDFADAVMVIKEREVLYGEHSLLARFVPLVKEIVTHPMEYPDAGLQRQTTLCLEKMMCVSPKFCQENLPLYIDIMENSKDAITRSNAVLGLGDMTVCFNNIVDQSKDQLYGRLQDENIMVQRTCLMTVTFLILAGQVKVKGQLAQMAKLLENKDSNIADMCKLFFTELATKDNAIYNGFIDMFSGLAADPDLDKAALKRIIMFVVPFIDKERHKSQLVLKLYQRMLKVDTKDQWEDIAFVLNTLGTGKNEEIEKVIKEGFKVPEAR</sequence>
<feature type="compositionally biased region" description="Basic and acidic residues" evidence="11">
    <location>
        <begin position="491"/>
        <end position="503"/>
    </location>
</feature>
<evidence type="ECO:0000256" key="3">
    <source>
        <dbReference type="ARBA" id="ARBA00009606"/>
    </source>
</evidence>
<evidence type="ECO:0000256" key="7">
    <source>
        <dbReference type="ARBA" id="ARBA00023067"/>
    </source>
</evidence>
<dbReference type="GO" id="GO:0005634">
    <property type="term" value="C:nucleus"/>
    <property type="evidence" value="ECO:0007669"/>
    <property type="project" value="UniProtKB-SubCell"/>
</dbReference>
<evidence type="ECO:0000259" key="13">
    <source>
        <dbReference type="Pfam" id="PF12922"/>
    </source>
</evidence>
<organism evidence="14 15">
    <name type="scientific">Candida boidinii</name>
    <name type="common">Yeast</name>
    <dbReference type="NCBI Taxonomy" id="5477"/>
    <lineage>
        <taxon>Eukaryota</taxon>
        <taxon>Fungi</taxon>
        <taxon>Dikarya</taxon>
        <taxon>Ascomycota</taxon>
        <taxon>Saccharomycotina</taxon>
        <taxon>Pichiomycetes</taxon>
        <taxon>Pichiales</taxon>
        <taxon>Pichiaceae</taxon>
        <taxon>Ogataea</taxon>
        <taxon>Ogataea/Candida clade</taxon>
    </lineage>
</organism>
<dbReference type="InterPro" id="IPR011989">
    <property type="entry name" value="ARM-like"/>
</dbReference>
<dbReference type="EMBL" id="BSXN01000401">
    <property type="protein sequence ID" value="GME68383.1"/>
    <property type="molecule type" value="Genomic_DNA"/>
</dbReference>
<dbReference type="PANTHER" id="PTHR14222:SF2">
    <property type="entry name" value="CONDENSIN COMPLEX SUBUNIT 1"/>
    <property type="match status" value="1"/>
</dbReference>
<protein>
    <recommendedName>
        <fullName evidence="10">Condensin complex subunit 1</fullName>
    </recommendedName>
</protein>
<dbReference type="Gene3D" id="1.25.10.10">
    <property type="entry name" value="Leucine-rich Repeat Variant"/>
    <property type="match status" value="2"/>
</dbReference>
<dbReference type="GO" id="GO:0007076">
    <property type="term" value="P:mitotic chromosome condensation"/>
    <property type="evidence" value="ECO:0007669"/>
    <property type="project" value="InterPro"/>
</dbReference>
<dbReference type="AlphaFoldDB" id="A0A9W6SWC4"/>
<keyword evidence="15" id="KW-1185">Reference proteome</keyword>
<keyword evidence="7 10" id="KW-0226">DNA condensation</keyword>
<dbReference type="PANTHER" id="PTHR14222">
    <property type="entry name" value="CONDENSIN"/>
    <property type="match status" value="1"/>
</dbReference>